<dbReference type="InterPro" id="IPR013783">
    <property type="entry name" value="Ig-like_fold"/>
</dbReference>
<dbReference type="InterPro" id="IPR036156">
    <property type="entry name" value="Beta-gal/glucu_dom_sf"/>
</dbReference>
<dbReference type="SUPFAM" id="SSF51445">
    <property type="entry name" value="(Trans)glycosidases"/>
    <property type="match status" value="1"/>
</dbReference>
<comment type="caution">
    <text evidence="13">The sequence shown here is derived from an EMBL/GenBank/DDBJ whole genome shotgun (WGS) entry which is preliminary data.</text>
</comment>
<dbReference type="InterPro" id="IPR006102">
    <property type="entry name" value="Ig-like_GH2"/>
</dbReference>
<dbReference type="Pfam" id="PF02929">
    <property type="entry name" value="Bgal_small_N"/>
    <property type="match status" value="1"/>
</dbReference>
<dbReference type="Pfam" id="PF02836">
    <property type="entry name" value="Glyco_hydro_2_C"/>
    <property type="match status" value="1"/>
</dbReference>
<comment type="similarity">
    <text evidence="3 10">Belongs to the glycosyl hydrolase 2 family.</text>
</comment>
<evidence type="ECO:0000256" key="2">
    <source>
        <dbReference type="ARBA" id="ARBA00001913"/>
    </source>
</evidence>
<dbReference type="SUPFAM" id="SSF74650">
    <property type="entry name" value="Galactose mutarotase-like"/>
    <property type="match status" value="1"/>
</dbReference>
<keyword evidence="7" id="KW-0106">Calcium</keyword>
<dbReference type="Pfam" id="PF00703">
    <property type="entry name" value="Glyco_hydro_2"/>
    <property type="match status" value="1"/>
</dbReference>
<dbReference type="RefSeq" id="WP_183695587.1">
    <property type="nucleotide sequence ID" value="NZ_JACICA010000003.1"/>
</dbReference>
<dbReference type="Gene3D" id="2.60.120.260">
    <property type="entry name" value="Galactose-binding domain-like"/>
    <property type="match status" value="1"/>
</dbReference>
<keyword evidence="8 10" id="KW-0326">Glycosidase</keyword>
<evidence type="ECO:0000313" key="14">
    <source>
        <dbReference type="Proteomes" id="UP000541425"/>
    </source>
</evidence>
<dbReference type="Gene3D" id="3.20.20.80">
    <property type="entry name" value="Glycosidases"/>
    <property type="match status" value="1"/>
</dbReference>
<dbReference type="InterPro" id="IPR006101">
    <property type="entry name" value="Glyco_hydro_2"/>
</dbReference>
<evidence type="ECO:0000256" key="9">
    <source>
        <dbReference type="ARBA" id="ARBA00032230"/>
    </source>
</evidence>
<evidence type="ECO:0000256" key="10">
    <source>
        <dbReference type="RuleBase" id="RU361154"/>
    </source>
</evidence>
<keyword evidence="6 10" id="KW-0378">Hydrolase</keyword>
<dbReference type="SUPFAM" id="SSF49785">
    <property type="entry name" value="Galactose-binding domain-like"/>
    <property type="match status" value="1"/>
</dbReference>
<dbReference type="Gene3D" id="2.60.40.10">
    <property type="entry name" value="Immunoglobulins"/>
    <property type="match status" value="2"/>
</dbReference>
<evidence type="ECO:0000256" key="4">
    <source>
        <dbReference type="ARBA" id="ARBA00011245"/>
    </source>
</evidence>
<dbReference type="SUPFAM" id="SSF49303">
    <property type="entry name" value="beta-Galactosidase/glucuronidase domain"/>
    <property type="match status" value="2"/>
</dbReference>
<gene>
    <name evidence="13" type="ORF">FHS60_000959</name>
</gene>
<dbReference type="SUPFAM" id="SSF50370">
    <property type="entry name" value="Ricin B-like lectins"/>
    <property type="match status" value="1"/>
</dbReference>
<dbReference type="AlphaFoldDB" id="A0A7W5UJH3"/>
<feature type="signal peptide" evidence="11">
    <location>
        <begin position="1"/>
        <end position="26"/>
    </location>
</feature>
<evidence type="ECO:0000256" key="1">
    <source>
        <dbReference type="ARBA" id="ARBA00001412"/>
    </source>
</evidence>
<comment type="cofactor">
    <cofactor evidence="2">
        <name>Ca(2+)</name>
        <dbReference type="ChEBI" id="CHEBI:29108"/>
    </cofactor>
</comment>
<dbReference type="Pfam" id="PF02837">
    <property type="entry name" value="Glyco_hydro_2_N"/>
    <property type="match status" value="1"/>
</dbReference>
<feature type="domain" description="Beta galactosidase small chain/" evidence="12">
    <location>
        <begin position="939"/>
        <end position="1202"/>
    </location>
</feature>
<dbReference type="PANTHER" id="PTHR46323">
    <property type="entry name" value="BETA-GALACTOSIDASE"/>
    <property type="match status" value="1"/>
</dbReference>
<dbReference type="InterPro" id="IPR023230">
    <property type="entry name" value="Glyco_hydro_2_CS"/>
</dbReference>
<dbReference type="InterPro" id="IPR032312">
    <property type="entry name" value="LacZ_4"/>
</dbReference>
<dbReference type="InterPro" id="IPR006103">
    <property type="entry name" value="Glyco_hydro_2_cat"/>
</dbReference>
<dbReference type="GO" id="GO:0030246">
    <property type="term" value="F:carbohydrate binding"/>
    <property type="evidence" value="ECO:0007669"/>
    <property type="project" value="InterPro"/>
</dbReference>
<dbReference type="GO" id="GO:0004565">
    <property type="term" value="F:beta-galactosidase activity"/>
    <property type="evidence" value="ECO:0007669"/>
    <property type="project" value="UniProtKB-EC"/>
</dbReference>
<feature type="chain" id="PRO_5031100767" description="Beta-galactosidase" evidence="11">
    <location>
        <begin position="27"/>
        <end position="1250"/>
    </location>
</feature>
<sequence>MNLFLPKLKNLLTMGFFAVSAFSVQAQTYGAKPKAGKCYAIYNESMQLVVTNWDNGANDARLYLNTFADCSATARTWRFEQPDNLKGTEKYLIISDAYNSAIDMALNSKMYPLQWSANPTNTNQQIEIVSVDTSNGVYQLRTQYKGSYYYLCSGTNDQLANNTEATAAGTRFRFAEVPSVVAEKEEWENEKIFRINNEPAHATYLPYATTAKLKADTERFAKPWLDPTGARWMSLNGVWNLKWQEGTNNRPGEDFYGDNVDAFAWDTISVPSCLEMKGYGQPTYINVQYPFSDNPPYINMNSNVLNSVASYRRNFVLPSEFADQRVVLHFDGIYGASYIWVNGKYVGYTQEANNVSEFDVTNFVRPGENNISLQNIRWSDASYLEGQDMWHMTGIHRDVYLYATPKTYIQDHLITANVHASARTATPNVSITMANPSKVAGNRTVRLSLLDPSGSEVATQSATITFAAGDSIKQNTINLGQLSGIKLWSPDAPNLYTLIVSQLNGSNEEEAFATKYGFRSLEIRNGQFFVNGNRTYLKGVNTQDTHPVLGRAIDVATMWTDLTLMKKANINTVRTSHYPRQAKMMAMMDHLGFYVVDEADLECHKNWNDNLRNPNGAIAGKISWLPQMQDRVMSMVRRDFNHPSAIIWSLGNESSGFSNFETIHGVVKAFDSSRPIHYEGSTNDNTAGTDIWSVMYKDVNEVQRLAGNNWRKQPYFLCEYAHAMGNSVGNLREYWDAIIGSNYGLGGCIWDWVDQSIYEANDIKAKTTTLNGYPKYISGYDKPGPHQGNFVNNGIINADRSWSAELTEVKKVYQYVDFKKMGNKLYRLTNNYPQLNLNTFKLAWKVLKDGETVETGTTALNCQPLQTTMVSVPYTTTLETAHEYFLQLALCVNEASDWCDAGYELVTFEDQLQARPAALPVVSNTTNKMQIKKTDYDITFNTGKNTIVFTRSGGLRSWKCDGQNIFNPAQGPELAHYRYVENEEPYGGAENYNQATGVSDKTWTINVASDSLSATVKYNVQGNRCPYVFTYTVYANGIVDLEASFSPVVANLRRIGMGMRFPSSFENLTYYARGPLANYVDRKEGSFFGLYQSTVSEQLEAYARPQSTGNHEGLRYLTLSDDEGNGVKVETEGQVAFSALHYDDATLKANRHMWNLPTGQRDVFVHFDYMQKGLGNGSCGAGTLNKYLCPSSGTYTYKLRFTPLKGLETSIQDMAVNTNTTETIIHDLQGRRVTNASKGLYIVNGKKVAF</sequence>
<evidence type="ECO:0000256" key="5">
    <source>
        <dbReference type="ARBA" id="ARBA00012756"/>
    </source>
</evidence>
<keyword evidence="11" id="KW-0732">Signal</keyword>
<protein>
    <recommendedName>
        <fullName evidence="5 10">Beta-galactosidase</fullName>
        <ecNumber evidence="5 10">3.2.1.23</ecNumber>
    </recommendedName>
    <alternativeName>
        <fullName evidence="9 10">Lactase</fullName>
    </alternativeName>
</protein>
<evidence type="ECO:0000256" key="8">
    <source>
        <dbReference type="ARBA" id="ARBA00023295"/>
    </source>
</evidence>
<dbReference type="PROSITE" id="PS00719">
    <property type="entry name" value="GLYCOSYL_HYDROL_F2_1"/>
    <property type="match status" value="1"/>
</dbReference>
<dbReference type="Gene3D" id="2.70.98.10">
    <property type="match status" value="1"/>
</dbReference>
<dbReference type="EMBL" id="JACICA010000003">
    <property type="protein sequence ID" value="MBB3702501.1"/>
    <property type="molecule type" value="Genomic_DNA"/>
</dbReference>
<comment type="catalytic activity">
    <reaction evidence="1 10">
        <text>Hydrolysis of terminal non-reducing beta-D-galactose residues in beta-D-galactosides.</text>
        <dbReference type="EC" id="3.2.1.23"/>
    </reaction>
</comment>
<evidence type="ECO:0000313" key="13">
    <source>
        <dbReference type="EMBL" id="MBB3702501.1"/>
    </source>
</evidence>
<dbReference type="InterPro" id="IPR050347">
    <property type="entry name" value="Bact_Beta-galactosidase"/>
</dbReference>
<evidence type="ECO:0000259" key="12">
    <source>
        <dbReference type="SMART" id="SM01038"/>
    </source>
</evidence>
<dbReference type="InterPro" id="IPR004199">
    <property type="entry name" value="B-gal_small/dom_5"/>
</dbReference>
<dbReference type="InterPro" id="IPR008979">
    <property type="entry name" value="Galactose-bd-like_sf"/>
</dbReference>
<dbReference type="PRINTS" id="PR00132">
    <property type="entry name" value="GLHYDRLASE2"/>
</dbReference>
<proteinExistence type="inferred from homology"/>
<dbReference type="Pfam" id="PF16353">
    <property type="entry name" value="LacZ_4"/>
    <property type="match status" value="1"/>
</dbReference>
<accession>A0A7W5UJH3</accession>
<dbReference type="InterPro" id="IPR017853">
    <property type="entry name" value="GH"/>
</dbReference>
<comment type="subunit">
    <text evidence="4">Monomer.</text>
</comment>
<dbReference type="InterPro" id="IPR014718">
    <property type="entry name" value="GH-type_carb-bd"/>
</dbReference>
<dbReference type="InterPro" id="IPR011013">
    <property type="entry name" value="Gal_mutarotase_sf_dom"/>
</dbReference>
<evidence type="ECO:0000256" key="7">
    <source>
        <dbReference type="ARBA" id="ARBA00022837"/>
    </source>
</evidence>
<dbReference type="InterPro" id="IPR006104">
    <property type="entry name" value="Glyco_hydro_2_N"/>
</dbReference>
<evidence type="ECO:0000256" key="6">
    <source>
        <dbReference type="ARBA" id="ARBA00022801"/>
    </source>
</evidence>
<dbReference type="SMART" id="SM01038">
    <property type="entry name" value="Bgal_small_N"/>
    <property type="match status" value="1"/>
</dbReference>
<reference evidence="13 14" key="1">
    <citation type="submission" date="2020-08" db="EMBL/GenBank/DDBJ databases">
        <title>Genomic Encyclopedia of Type Strains, Phase IV (KMG-IV): sequencing the most valuable type-strain genomes for metagenomic binning, comparative biology and taxonomic classification.</title>
        <authorList>
            <person name="Goeker M."/>
        </authorList>
    </citation>
    <scope>NUCLEOTIDE SEQUENCE [LARGE SCALE GENOMIC DNA]</scope>
    <source>
        <strain evidence="13 14">DSM 22548</strain>
    </source>
</reference>
<dbReference type="GO" id="GO:0005990">
    <property type="term" value="P:lactose catabolic process"/>
    <property type="evidence" value="ECO:0007669"/>
    <property type="project" value="TreeGrafter"/>
</dbReference>
<dbReference type="GO" id="GO:0009341">
    <property type="term" value="C:beta-galactosidase complex"/>
    <property type="evidence" value="ECO:0007669"/>
    <property type="project" value="InterPro"/>
</dbReference>
<evidence type="ECO:0000256" key="3">
    <source>
        <dbReference type="ARBA" id="ARBA00007401"/>
    </source>
</evidence>
<dbReference type="InterPro" id="IPR035992">
    <property type="entry name" value="Ricin_B-like_lectins"/>
</dbReference>
<name>A0A7W5UJH3_9BACT</name>
<evidence type="ECO:0000256" key="11">
    <source>
        <dbReference type="SAM" id="SignalP"/>
    </source>
</evidence>
<dbReference type="Proteomes" id="UP000541425">
    <property type="component" value="Unassembled WGS sequence"/>
</dbReference>
<dbReference type="PANTHER" id="PTHR46323:SF2">
    <property type="entry name" value="BETA-GALACTOSIDASE"/>
    <property type="match status" value="1"/>
</dbReference>
<dbReference type="EC" id="3.2.1.23" evidence="5 10"/>
<organism evidence="13 14">
    <name type="scientific">Alloprevotella rava</name>
    <dbReference type="NCBI Taxonomy" id="671218"/>
    <lineage>
        <taxon>Bacteria</taxon>
        <taxon>Pseudomonadati</taxon>
        <taxon>Bacteroidota</taxon>
        <taxon>Bacteroidia</taxon>
        <taxon>Bacteroidales</taxon>
        <taxon>Prevotellaceae</taxon>
        <taxon>Alloprevotella</taxon>
    </lineage>
</organism>